<dbReference type="PANTHER" id="PTHR16222:SF12">
    <property type="entry name" value="ADP-RIBOSYLGLYCOHYDROLASE-RELATED"/>
    <property type="match status" value="1"/>
</dbReference>
<protein>
    <submittedName>
        <fullName evidence="2">ADP-ribosylglycohydrolase family protein</fullName>
    </submittedName>
</protein>
<feature type="binding site" evidence="1">
    <location>
        <position position="72"/>
    </location>
    <ligand>
        <name>Mg(2+)</name>
        <dbReference type="ChEBI" id="CHEBI:18420"/>
        <label>1</label>
    </ligand>
</feature>
<keyword evidence="3" id="KW-1185">Reference proteome</keyword>
<keyword evidence="1" id="KW-0479">Metal-binding</keyword>
<dbReference type="Gene3D" id="1.10.4080.10">
    <property type="entry name" value="ADP-ribosylation/Crystallin J1"/>
    <property type="match status" value="1"/>
</dbReference>
<proteinExistence type="predicted"/>
<feature type="binding site" evidence="1">
    <location>
        <position position="305"/>
    </location>
    <ligand>
        <name>Mg(2+)</name>
        <dbReference type="ChEBI" id="CHEBI:18420"/>
        <label>2</label>
    </ligand>
</feature>
<feature type="binding site" evidence="1">
    <location>
        <position position="73"/>
    </location>
    <ligand>
        <name>Mg(2+)</name>
        <dbReference type="ChEBI" id="CHEBI:18420"/>
        <label>1</label>
    </ligand>
</feature>
<dbReference type="EMBL" id="VKHS01000432">
    <property type="protein sequence ID" value="MBB0231121.1"/>
    <property type="molecule type" value="Genomic_DNA"/>
</dbReference>
<dbReference type="AlphaFoldDB" id="A0A7W3T5G6"/>
<dbReference type="Proteomes" id="UP000530234">
    <property type="component" value="Unassembled WGS sequence"/>
</dbReference>
<evidence type="ECO:0000313" key="2">
    <source>
        <dbReference type="EMBL" id="MBB0231121.1"/>
    </source>
</evidence>
<dbReference type="InterPro" id="IPR005502">
    <property type="entry name" value="Ribosyl_crysJ1"/>
</dbReference>
<dbReference type="PANTHER" id="PTHR16222">
    <property type="entry name" value="ADP-RIBOSYLGLYCOHYDROLASE"/>
    <property type="match status" value="1"/>
</dbReference>
<comment type="cofactor">
    <cofactor evidence="1">
        <name>Mg(2+)</name>
        <dbReference type="ChEBI" id="CHEBI:18420"/>
    </cofactor>
    <text evidence="1">Binds 2 magnesium ions per subunit.</text>
</comment>
<dbReference type="SUPFAM" id="SSF101478">
    <property type="entry name" value="ADP-ribosylglycohydrolase"/>
    <property type="match status" value="1"/>
</dbReference>
<evidence type="ECO:0000313" key="3">
    <source>
        <dbReference type="Proteomes" id="UP000530234"/>
    </source>
</evidence>
<gene>
    <name evidence="2" type="ORF">FOE67_16770</name>
</gene>
<evidence type="ECO:0000256" key="1">
    <source>
        <dbReference type="PIRSR" id="PIRSR605502-1"/>
    </source>
</evidence>
<dbReference type="GO" id="GO:0016787">
    <property type="term" value="F:hydrolase activity"/>
    <property type="evidence" value="ECO:0007669"/>
    <property type="project" value="UniProtKB-KW"/>
</dbReference>
<feature type="binding site" evidence="1">
    <location>
        <position position="74"/>
    </location>
    <ligand>
        <name>Mg(2+)</name>
        <dbReference type="ChEBI" id="CHEBI:18420"/>
        <label>1</label>
    </ligand>
</feature>
<reference evidence="3" key="1">
    <citation type="submission" date="2019-10" db="EMBL/GenBank/DDBJ databases">
        <title>Streptomyces sp. nov., a novel actinobacterium isolated from alkaline environment.</title>
        <authorList>
            <person name="Golinska P."/>
        </authorList>
    </citation>
    <scope>NUCLEOTIDE SEQUENCE [LARGE SCALE GENOMIC DNA]</scope>
    <source>
        <strain evidence="3">DSM 42108</strain>
    </source>
</reference>
<keyword evidence="2" id="KW-0378">Hydrolase</keyword>
<keyword evidence="1" id="KW-0460">Magnesium</keyword>
<organism evidence="2 3">
    <name type="scientific">Streptomyces calidiresistens</name>
    <dbReference type="NCBI Taxonomy" id="1485586"/>
    <lineage>
        <taxon>Bacteria</taxon>
        <taxon>Bacillati</taxon>
        <taxon>Actinomycetota</taxon>
        <taxon>Actinomycetes</taxon>
        <taxon>Kitasatosporales</taxon>
        <taxon>Streptomycetaceae</taxon>
        <taxon>Streptomyces</taxon>
    </lineage>
</organism>
<dbReference type="Pfam" id="PF03747">
    <property type="entry name" value="ADP_ribosyl_GH"/>
    <property type="match status" value="1"/>
</dbReference>
<feature type="binding site" evidence="1">
    <location>
        <position position="307"/>
    </location>
    <ligand>
        <name>Mg(2+)</name>
        <dbReference type="ChEBI" id="CHEBI:18420"/>
        <label>1</label>
    </ligand>
</feature>
<feature type="binding site" evidence="1">
    <location>
        <position position="308"/>
    </location>
    <ligand>
        <name>Mg(2+)</name>
        <dbReference type="ChEBI" id="CHEBI:18420"/>
        <label>1</label>
    </ligand>
</feature>
<dbReference type="GO" id="GO:0046872">
    <property type="term" value="F:metal ion binding"/>
    <property type="evidence" value="ECO:0007669"/>
    <property type="project" value="UniProtKB-KW"/>
</dbReference>
<name>A0A7W3T5G6_9ACTN</name>
<dbReference type="InterPro" id="IPR036705">
    <property type="entry name" value="Ribosyl_crysJ1_sf"/>
</dbReference>
<dbReference type="InterPro" id="IPR050792">
    <property type="entry name" value="ADP-ribosylglycohydrolase"/>
</dbReference>
<sequence length="374" mass="39745">MTAVTATGGGPWGRAEQQDFRSRVRGCLLGGAIGDALGAGIEFDSLEAIRERYGPHGVTDYVPAYGRLGAVTDDTQMTLFTVDGLIRAHVRRDSGVWHPPSDVHAAHLRWYRTQRDWGPDERRPGDGWLARQEWLYARREPGRACLSGLGDARMGTPEHPKNPNSKGCGTVMRSAPYGLLVGWDPHLVLQLAVECAAHTHGHPTAGLAAGALAVIVHAVVRGDGLDAAVQKALAHLAVRPDHEETTDALQRALGAVRRGMPGPERVEALGEGWTAEEALSIGVYCALVAENTRHGLLLAVNHGGDSDSTGSICGNLLGALHGETVLPPDWVAGVEGRATILELADDFAMEMTQGPALHRPGDTGGVWAARYPIG</sequence>
<comment type="caution">
    <text evidence="2">The sequence shown here is derived from an EMBL/GenBank/DDBJ whole genome shotgun (WGS) entry which is preliminary data.</text>
</comment>
<dbReference type="RefSeq" id="WP_182665193.1">
    <property type="nucleotide sequence ID" value="NZ_VKHS01000432.1"/>
</dbReference>
<accession>A0A7W3T5G6</accession>